<dbReference type="InterPro" id="IPR014158">
    <property type="entry name" value="T4SS_VirB5"/>
</dbReference>
<keyword evidence="1" id="KW-0175">Coiled coil</keyword>
<evidence type="ECO:0000313" key="2">
    <source>
        <dbReference type="EMBL" id="MDB0573483.1"/>
    </source>
</evidence>
<dbReference type="InterPro" id="IPR023220">
    <property type="entry name" value="T4SS_VirB5-domain"/>
</dbReference>
<gene>
    <name evidence="2" type="ORF">LBW59_22300</name>
</gene>
<organism evidence="2 3">
    <name type="scientific">Ralstonia solanacearum</name>
    <name type="common">Pseudomonas solanacearum</name>
    <dbReference type="NCBI Taxonomy" id="305"/>
    <lineage>
        <taxon>Bacteria</taxon>
        <taxon>Pseudomonadati</taxon>
        <taxon>Pseudomonadota</taxon>
        <taxon>Betaproteobacteria</taxon>
        <taxon>Burkholderiales</taxon>
        <taxon>Burkholderiaceae</taxon>
        <taxon>Ralstonia</taxon>
        <taxon>Ralstonia solanacearum species complex</taxon>
    </lineage>
</organism>
<dbReference type="AlphaFoldDB" id="A0AAW5ZU41"/>
<protein>
    <submittedName>
        <fullName evidence="2">Type IV secretion system protein</fullName>
    </submittedName>
</protein>
<evidence type="ECO:0000256" key="1">
    <source>
        <dbReference type="SAM" id="Coils"/>
    </source>
</evidence>
<dbReference type="EMBL" id="JAIVFG010000052">
    <property type="protein sequence ID" value="MDB0573483.1"/>
    <property type="molecule type" value="Genomic_DNA"/>
</dbReference>
<dbReference type="Gene3D" id="1.20.58.430">
    <property type="entry name" value="Type IV secretion system, VirB5-domain"/>
    <property type="match status" value="1"/>
</dbReference>
<dbReference type="RefSeq" id="WP_080894356.1">
    <property type="nucleotide sequence ID" value="NZ_CDMB01000001.1"/>
</dbReference>
<accession>A0AAW5ZU41</accession>
<feature type="coiled-coil region" evidence="1">
    <location>
        <begin position="64"/>
        <end position="91"/>
    </location>
</feature>
<dbReference type="CDD" id="cd14262">
    <property type="entry name" value="VirB5_like"/>
    <property type="match status" value="1"/>
</dbReference>
<proteinExistence type="predicted"/>
<comment type="caution">
    <text evidence="2">The sequence shown here is derived from an EMBL/GenBank/DDBJ whole genome shotgun (WGS) entry which is preliminary data.</text>
</comment>
<name>A0AAW5ZU41_RALSL</name>
<sequence>MEQQKVDCTPPRDGVSIAQNFPWLARRKRPLGPTARRSLAALASALCLSTANAIGIPVLDVSNLGQAILMVENLKAQIDQLKSQYDAVTGNRGLGTILNNASLRGYLPDQWQSVYDQVKGGSLQGISSSALQIARAEGLPGDATGGQKRYFEVIAANKAMTMQAYNATLARLNNIQALMQQSNLTQDPAAKADLQNRWAAEYTMVQNEQTRLNLMAQLQQTELRLAEEQRHREFKNGFLRTDL</sequence>
<dbReference type="Pfam" id="PF07996">
    <property type="entry name" value="T4SS"/>
    <property type="match status" value="1"/>
</dbReference>
<reference evidence="2" key="1">
    <citation type="submission" date="2021-09" db="EMBL/GenBank/DDBJ databases">
        <title>Genomic analysis of Ralstonia spp.</title>
        <authorList>
            <person name="Aburjaile F."/>
            <person name="Ariute J.C."/>
            <person name="Pais A.K.L."/>
            <person name="Albuquerque G.M.R."/>
            <person name="Silva A.M.F."/>
            <person name="Brenig B."/>
            <person name="Azevedo V."/>
            <person name="Matiuzzi M."/>
            <person name="Ramos R."/>
            <person name="Goes-Neto A."/>
            <person name="Soares S."/>
            <person name="Iseppon A.M.B."/>
            <person name="Souza E."/>
            <person name="Gama M."/>
        </authorList>
    </citation>
    <scope>NUCLEOTIDE SEQUENCE</scope>
    <source>
        <strain evidence="2">CCRMRs91</strain>
    </source>
</reference>
<dbReference type="Proteomes" id="UP001144050">
    <property type="component" value="Unassembled WGS sequence"/>
</dbReference>
<evidence type="ECO:0000313" key="3">
    <source>
        <dbReference type="Proteomes" id="UP001144050"/>
    </source>
</evidence>
<dbReference type="SUPFAM" id="SSF101082">
    <property type="entry name" value="Typo IV secretion system protein TraC"/>
    <property type="match status" value="1"/>
</dbReference>